<organism evidence="1 2">
    <name type="scientific">Streptomyces acidiscabies</name>
    <dbReference type="NCBI Taxonomy" id="42234"/>
    <lineage>
        <taxon>Bacteria</taxon>
        <taxon>Bacillati</taxon>
        <taxon>Actinomycetota</taxon>
        <taxon>Actinomycetes</taxon>
        <taxon>Kitasatosporales</taxon>
        <taxon>Streptomycetaceae</taxon>
        <taxon>Streptomyces</taxon>
    </lineage>
</organism>
<dbReference type="Proteomes" id="UP001282288">
    <property type="component" value="Unassembled WGS sequence"/>
</dbReference>
<evidence type="ECO:0000313" key="1">
    <source>
        <dbReference type="EMBL" id="MDX2962406.1"/>
    </source>
</evidence>
<gene>
    <name evidence="1" type="ORF">PV399_22230</name>
</gene>
<dbReference type="GeneID" id="69804797"/>
<dbReference type="EMBL" id="JARAWC010000015">
    <property type="protein sequence ID" value="MDX2962406.1"/>
    <property type="molecule type" value="Genomic_DNA"/>
</dbReference>
<proteinExistence type="predicted"/>
<reference evidence="1" key="1">
    <citation type="journal article" date="2023" name="Microb. Genom.">
        <title>Mesoterricola silvestris gen. nov., sp. nov., Mesoterricola sediminis sp. nov., Geothrix oryzae sp. nov., Geothrix edaphica sp. nov., Geothrix rubra sp. nov., and Geothrix limicola sp. nov., six novel members of Acidobacteriota isolated from soils.</title>
        <authorList>
            <person name="Weisberg A.J."/>
            <person name="Pearce E."/>
            <person name="Kramer C.G."/>
            <person name="Chang J.H."/>
            <person name="Clarke C.R."/>
        </authorList>
    </citation>
    <scope>NUCLEOTIDE SEQUENCE</scope>
    <source>
        <strain evidence="1">NRRL_B-16521</strain>
    </source>
</reference>
<dbReference type="AlphaFoldDB" id="A0AAP6EHH2"/>
<protein>
    <submittedName>
        <fullName evidence="1">Uncharacterized protein</fullName>
    </submittedName>
</protein>
<sequence length="1163" mass="117110">MANDINLPNLVSHLQVNLDGVSGAVADASTQGSSMGAALGRGVNRELDRLLRNLPQVEIDGNSDPLDRDLVRIHRELAQLDSQRIGVDISIDDAVRQMERLQAHMQRISDEHPRVEVRAATQQATAQLASLLAAARHVDDTDVEVDVHVNVDEDRVRGMDRLTGILGRLGGMAGSLGGVAASMGKVTAAVGAALPLLAGASAAVAEILPASGLAATGLLSVALAAGTVKLATQGMGDALSAALDPGKTKEFNEALKGLAPSAQEFARSVRDAGPALRDLQKGVQQEFFKGLADRLERTGKSVLPTLRTNLLSTAGALRGMAAGTLDAAKGLADSGTLGKALGSASKGLGNLSKVPGLLVTGLGQVAAAAGPAFERLTAGAGDAATRIGQRLGAAFESGGLQKAIDQAVSLLGTLADVGGNVGQILSNLFAAGPGGGAFLGILRDITGEIAKVTASVPVQNGLTALFQTMATLGATVAPLLGQALAGIAPVLTALGPPAQTLIRALSAGIQPIITALGPVLEQAAAAVGVLVDAASPLLPVIGRLAAALLPALTPLLVACQDVFQALAPVVDQVAKVLEGALAPILAQLPAIIDPLAQLLAGQLIFTLTNLGDLLVKLAPSFVQLGVAGGELLAALAPLLQAVAGLAALLMAQLAPAIGPILSGVGQLAALFATGLTVVIRTVVAPALQALTALLRGDVSGAMDGVKKAVSGMVSIAISLFVGLPMKLATALAPLAGRLMAAAGAAHDRMISTIRTKIGEAVILVASLPGRAASALGNLGGRLASAGASLISGFISGIKSKIADVQSTLSGLTSKLTDWKGPKQRDAKILTPAGRLLIEGFIRGIDGTTSKLRATLGSITKALPANVRSGYGKVLAKATAELQTQVTKRDGVLKQLAAAQKRLDDLVKARAKAAGDITSGILDEANITTGREDVNSVTAITVGLQQALKKSTEFQANIAALKKSGLRADLLQQIADAGVAGGAATAAALAKATPQQLAQINGLQAQLAKSATATGNTVGDALYGAGIRAAQGLVAGLKSQEKVIEAQMKRIAQGMLTTVKDVHRTKSPSQAFRDIGRMDGEGLRVGILASVARVRDAARSMAGAALDVGTRALASTPTAGQVAAVYGGGASGGDTTNNFYLSGGDATPDGILRALSWQGLVGGR</sequence>
<dbReference type="RefSeq" id="WP_010353420.1">
    <property type="nucleotide sequence ID" value="NZ_JAGJBY010000001.1"/>
</dbReference>
<evidence type="ECO:0000313" key="2">
    <source>
        <dbReference type="Proteomes" id="UP001282288"/>
    </source>
</evidence>
<accession>A0AAP6EHH2</accession>
<name>A0AAP6EHH2_9ACTN</name>
<comment type="caution">
    <text evidence="1">The sequence shown here is derived from an EMBL/GenBank/DDBJ whole genome shotgun (WGS) entry which is preliminary data.</text>
</comment>